<feature type="domain" description="Ig-like" evidence="2">
    <location>
        <begin position="23"/>
        <end position="111"/>
    </location>
</feature>
<accession>A0A3B4AIK4</accession>
<evidence type="ECO:0000313" key="3">
    <source>
        <dbReference type="Ensembl" id="ENSPMGP00000016928.1"/>
    </source>
</evidence>
<evidence type="ECO:0000313" key="4">
    <source>
        <dbReference type="Proteomes" id="UP000261520"/>
    </source>
</evidence>
<sequence>QVQCILLMKLLCITSGFLSYTCSQFTTTEVQRGADVTLNCTITLVFPAHFSWFHMNDQHNASQICSMLHSRGNVTFHRAAQKEKYTMTLNTSMTYLTIKTVDDSDYGLYFCGEKMKYKSVIFTAVFLKIQGIRVILHVFCDLFVLSF</sequence>
<feature type="chain" id="PRO_5017431455" description="Ig-like domain-containing protein" evidence="1">
    <location>
        <begin position="24"/>
        <end position="147"/>
    </location>
</feature>
<dbReference type="InterPro" id="IPR036179">
    <property type="entry name" value="Ig-like_dom_sf"/>
</dbReference>
<feature type="signal peptide" evidence="1">
    <location>
        <begin position="1"/>
        <end position="23"/>
    </location>
</feature>
<dbReference type="Proteomes" id="UP000261520">
    <property type="component" value="Unplaced"/>
</dbReference>
<keyword evidence="1" id="KW-0732">Signal</keyword>
<dbReference type="Ensembl" id="ENSPMGT00000018072.1">
    <property type="protein sequence ID" value="ENSPMGP00000016928.1"/>
    <property type="gene ID" value="ENSPMGG00000013872.1"/>
</dbReference>
<dbReference type="PROSITE" id="PS50835">
    <property type="entry name" value="IG_LIKE"/>
    <property type="match status" value="1"/>
</dbReference>
<dbReference type="AlphaFoldDB" id="A0A3B4AIK4"/>
<dbReference type="InterPro" id="IPR013106">
    <property type="entry name" value="Ig_V-set"/>
</dbReference>
<organism evidence="3 4">
    <name type="scientific">Periophthalmus magnuspinnatus</name>
    <dbReference type="NCBI Taxonomy" id="409849"/>
    <lineage>
        <taxon>Eukaryota</taxon>
        <taxon>Metazoa</taxon>
        <taxon>Chordata</taxon>
        <taxon>Craniata</taxon>
        <taxon>Vertebrata</taxon>
        <taxon>Euteleostomi</taxon>
        <taxon>Actinopterygii</taxon>
        <taxon>Neopterygii</taxon>
        <taxon>Teleostei</taxon>
        <taxon>Neoteleostei</taxon>
        <taxon>Acanthomorphata</taxon>
        <taxon>Gobiaria</taxon>
        <taxon>Gobiiformes</taxon>
        <taxon>Gobioidei</taxon>
        <taxon>Gobiidae</taxon>
        <taxon>Oxudercinae</taxon>
        <taxon>Periophthalmus</taxon>
    </lineage>
</organism>
<protein>
    <recommendedName>
        <fullName evidence="2">Ig-like domain-containing protein</fullName>
    </recommendedName>
</protein>
<evidence type="ECO:0000256" key="1">
    <source>
        <dbReference type="SAM" id="SignalP"/>
    </source>
</evidence>
<proteinExistence type="predicted"/>
<reference evidence="3" key="1">
    <citation type="submission" date="2025-08" db="UniProtKB">
        <authorList>
            <consortium name="Ensembl"/>
        </authorList>
    </citation>
    <scope>IDENTIFICATION</scope>
</reference>
<dbReference type="Pfam" id="PF07686">
    <property type="entry name" value="V-set"/>
    <property type="match status" value="1"/>
</dbReference>
<keyword evidence="4" id="KW-1185">Reference proteome</keyword>
<dbReference type="STRING" id="409849.ENSPMGP00000016928"/>
<evidence type="ECO:0000259" key="2">
    <source>
        <dbReference type="PROSITE" id="PS50835"/>
    </source>
</evidence>
<dbReference type="InterPro" id="IPR007110">
    <property type="entry name" value="Ig-like_dom"/>
</dbReference>
<dbReference type="SMART" id="SM00409">
    <property type="entry name" value="IG"/>
    <property type="match status" value="1"/>
</dbReference>
<name>A0A3B4AIK4_9GOBI</name>
<dbReference type="InterPro" id="IPR003599">
    <property type="entry name" value="Ig_sub"/>
</dbReference>
<dbReference type="InterPro" id="IPR013783">
    <property type="entry name" value="Ig-like_fold"/>
</dbReference>
<reference evidence="3" key="2">
    <citation type="submission" date="2025-09" db="UniProtKB">
        <authorList>
            <consortium name="Ensembl"/>
        </authorList>
    </citation>
    <scope>IDENTIFICATION</scope>
</reference>
<dbReference type="SUPFAM" id="SSF48726">
    <property type="entry name" value="Immunoglobulin"/>
    <property type="match status" value="1"/>
</dbReference>
<dbReference type="Gene3D" id="2.60.40.10">
    <property type="entry name" value="Immunoglobulins"/>
    <property type="match status" value="1"/>
</dbReference>